<dbReference type="Pfam" id="PF01497">
    <property type="entry name" value="Peripla_BP_2"/>
    <property type="match status" value="1"/>
</dbReference>
<dbReference type="NCBIfam" id="NF038402">
    <property type="entry name" value="TroA_like"/>
    <property type="match status" value="1"/>
</dbReference>
<name>A6DUG0_9BACT</name>
<feature type="domain" description="Fe/B12 periplasmic-binding" evidence="2">
    <location>
        <begin position="28"/>
        <end position="286"/>
    </location>
</feature>
<dbReference type="EMBL" id="ABCK01000056">
    <property type="protein sequence ID" value="EDM24720.1"/>
    <property type="molecule type" value="Genomic_DNA"/>
</dbReference>
<evidence type="ECO:0000256" key="1">
    <source>
        <dbReference type="ARBA" id="ARBA00022729"/>
    </source>
</evidence>
<keyword evidence="4" id="KW-1185">Reference proteome</keyword>
<dbReference type="SUPFAM" id="SSF53807">
    <property type="entry name" value="Helical backbone' metal receptor"/>
    <property type="match status" value="1"/>
</dbReference>
<dbReference type="InterPro" id="IPR002491">
    <property type="entry name" value="ABC_transptr_periplasmic_BD"/>
</dbReference>
<organism evidence="3 4">
    <name type="scientific">Lentisphaera araneosa HTCC2155</name>
    <dbReference type="NCBI Taxonomy" id="313628"/>
    <lineage>
        <taxon>Bacteria</taxon>
        <taxon>Pseudomonadati</taxon>
        <taxon>Lentisphaerota</taxon>
        <taxon>Lentisphaeria</taxon>
        <taxon>Lentisphaerales</taxon>
        <taxon>Lentisphaeraceae</taxon>
        <taxon>Lentisphaera</taxon>
    </lineage>
</organism>
<reference evidence="3 4" key="1">
    <citation type="journal article" date="2010" name="J. Bacteriol.">
        <title>Genome sequence of Lentisphaera araneosa HTCC2155T, the type species of the order Lentisphaerales in the phylum Lentisphaerae.</title>
        <authorList>
            <person name="Thrash J.C."/>
            <person name="Cho J.C."/>
            <person name="Vergin K.L."/>
            <person name="Morris R.M."/>
            <person name="Giovannoni S.J."/>
        </authorList>
    </citation>
    <scope>NUCLEOTIDE SEQUENCE [LARGE SCALE GENOMIC DNA]</scope>
    <source>
        <strain evidence="3 4">HTCC2155</strain>
    </source>
</reference>
<accession>A6DUG0</accession>
<dbReference type="PANTHER" id="PTHR30535:SF34">
    <property type="entry name" value="MOLYBDATE-BINDING PROTEIN MOLA"/>
    <property type="match status" value="1"/>
</dbReference>
<dbReference type="Gene3D" id="3.40.50.1980">
    <property type="entry name" value="Nitrogenase molybdenum iron protein domain"/>
    <property type="match status" value="2"/>
</dbReference>
<dbReference type="eggNOG" id="COG0614">
    <property type="taxonomic scope" value="Bacteria"/>
</dbReference>
<comment type="caution">
    <text evidence="3">The sequence shown here is derived from an EMBL/GenBank/DDBJ whole genome shotgun (WGS) entry which is preliminary data.</text>
</comment>
<dbReference type="InterPro" id="IPR050902">
    <property type="entry name" value="ABC_Transporter_SBP"/>
</dbReference>
<dbReference type="Proteomes" id="UP000004947">
    <property type="component" value="Unassembled WGS sequence"/>
</dbReference>
<dbReference type="STRING" id="313628.LNTAR_06064"/>
<proteinExistence type="predicted"/>
<dbReference type="InterPro" id="IPR054828">
    <property type="entry name" value="Vit_B12_bind_prot"/>
</dbReference>
<dbReference type="PROSITE" id="PS50983">
    <property type="entry name" value="FE_B12_PBP"/>
    <property type="match status" value="1"/>
</dbReference>
<dbReference type="PANTHER" id="PTHR30535">
    <property type="entry name" value="VITAMIN B12-BINDING PROTEIN"/>
    <property type="match status" value="1"/>
</dbReference>
<evidence type="ECO:0000313" key="3">
    <source>
        <dbReference type="EMBL" id="EDM24720.1"/>
    </source>
</evidence>
<sequence length="286" mass="31783">MMSLNKLILLLLLLSIRSFGKEHVAIQRIISLAPSITDTLYTLGLEDKLVGITNYCPPSPSGKKITVVGSMNPPLEGLVVLNPDLVITLHSDKRTIDNLKKLGIKTLSIRNDSLDKIYQSYLKIGELCGVRKDAQKLLDQTKQTFAELAKLHKNTPKKSLIFISRLSTTPGKIAPWVAGNKSFYGEILAGLNSPSAIKNEKSFYQIPAEELILANPDLIIILTPRELSKKEQEQELKAWQQIPTLSAVRKKKIFFIGNSHIMIPGPKISASMKDFSQILQQASDEK</sequence>
<evidence type="ECO:0000313" key="4">
    <source>
        <dbReference type="Proteomes" id="UP000004947"/>
    </source>
</evidence>
<gene>
    <name evidence="3" type="ORF">LNTAR_06064</name>
</gene>
<dbReference type="RefSeq" id="WP_007281443.1">
    <property type="nucleotide sequence ID" value="NZ_ABCK01000056.1"/>
</dbReference>
<evidence type="ECO:0000259" key="2">
    <source>
        <dbReference type="PROSITE" id="PS50983"/>
    </source>
</evidence>
<keyword evidence="1" id="KW-0732">Signal</keyword>
<protein>
    <submittedName>
        <fullName evidence="3">Periplasmic binding protein</fullName>
    </submittedName>
</protein>
<dbReference type="OrthoDB" id="9816357at2"/>
<dbReference type="AlphaFoldDB" id="A6DUG0"/>
<dbReference type="GO" id="GO:0071281">
    <property type="term" value="P:cellular response to iron ion"/>
    <property type="evidence" value="ECO:0007669"/>
    <property type="project" value="TreeGrafter"/>
</dbReference>